<dbReference type="Pfam" id="PF00023">
    <property type="entry name" value="Ank"/>
    <property type="match status" value="1"/>
</dbReference>
<dbReference type="InterPro" id="IPR050745">
    <property type="entry name" value="Multifunctional_regulatory"/>
</dbReference>
<dbReference type="SUPFAM" id="SSF48403">
    <property type="entry name" value="Ankyrin repeat"/>
    <property type="match status" value="1"/>
</dbReference>
<dbReference type="EMBL" id="CP048286">
    <property type="protein sequence ID" value="QHW31312.1"/>
    <property type="molecule type" value="Genomic_DNA"/>
</dbReference>
<protein>
    <submittedName>
        <fullName evidence="4">Uncharacterized protein</fullName>
    </submittedName>
</protein>
<keyword evidence="5" id="KW-1185">Reference proteome</keyword>
<dbReference type="PANTHER" id="PTHR24189:SF50">
    <property type="entry name" value="ANKYRIN REPEAT AND SOCS BOX PROTEIN 2"/>
    <property type="match status" value="1"/>
</dbReference>
<feature type="repeat" description="ANK" evidence="3">
    <location>
        <begin position="237"/>
        <end position="269"/>
    </location>
</feature>
<dbReference type="KEGG" id="prz:GZH47_10890"/>
<organism evidence="4 5">
    <name type="scientific">Paenibacillus rhizovicinus</name>
    <dbReference type="NCBI Taxonomy" id="2704463"/>
    <lineage>
        <taxon>Bacteria</taxon>
        <taxon>Bacillati</taxon>
        <taxon>Bacillota</taxon>
        <taxon>Bacilli</taxon>
        <taxon>Bacillales</taxon>
        <taxon>Paenibacillaceae</taxon>
        <taxon>Paenibacillus</taxon>
    </lineage>
</organism>
<dbReference type="Pfam" id="PF12796">
    <property type="entry name" value="Ank_2"/>
    <property type="match status" value="2"/>
</dbReference>
<keyword evidence="1" id="KW-0677">Repeat</keyword>
<name>A0A6C0P3R4_9BACL</name>
<dbReference type="InterPro" id="IPR036770">
    <property type="entry name" value="Ankyrin_rpt-contain_sf"/>
</dbReference>
<dbReference type="PANTHER" id="PTHR24189">
    <property type="entry name" value="MYOTROPHIN"/>
    <property type="match status" value="1"/>
</dbReference>
<keyword evidence="2 3" id="KW-0040">ANK repeat</keyword>
<dbReference type="SMART" id="SM00248">
    <property type="entry name" value="ANK"/>
    <property type="match status" value="5"/>
</dbReference>
<evidence type="ECO:0000256" key="3">
    <source>
        <dbReference type="PROSITE-ProRule" id="PRU00023"/>
    </source>
</evidence>
<feature type="repeat" description="ANK" evidence="3">
    <location>
        <begin position="93"/>
        <end position="125"/>
    </location>
</feature>
<reference evidence="4 5" key="1">
    <citation type="submission" date="2020-02" db="EMBL/GenBank/DDBJ databases">
        <title>Paenibacillus sp. nov., isolated from rhizosphere soil of tomato.</title>
        <authorList>
            <person name="Weon H.-Y."/>
            <person name="Lee S.A."/>
        </authorList>
    </citation>
    <scope>NUCLEOTIDE SEQUENCE [LARGE SCALE GENOMIC DNA]</scope>
    <source>
        <strain evidence="4 5">14171R-81</strain>
    </source>
</reference>
<dbReference type="AlphaFoldDB" id="A0A6C0P3R4"/>
<dbReference type="RefSeq" id="WP_162640120.1">
    <property type="nucleotide sequence ID" value="NZ_CP048286.1"/>
</dbReference>
<evidence type="ECO:0000313" key="4">
    <source>
        <dbReference type="EMBL" id="QHW31312.1"/>
    </source>
</evidence>
<proteinExistence type="predicted"/>
<evidence type="ECO:0000256" key="2">
    <source>
        <dbReference type="ARBA" id="ARBA00023043"/>
    </source>
</evidence>
<dbReference type="Gene3D" id="1.25.40.20">
    <property type="entry name" value="Ankyrin repeat-containing domain"/>
    <property type="match status" value="2"/>
</dbReference>
<dbReference type="PROSITE" id="PS50088">
    <property type="entry name" value="ANK_REPEAT"/>
    <property type="match status" value="2"/>
</dbReference>
<dbReference type="InterPro" id="IPR002110">
    <property type="entry name" value="Ankyrin_rpt"/>
</dbReference>
<dbReference type="PROSITE" id="PS50297">
    <property type="entry name" value="ANK_REP_REGION"/>
    <property type="match status" value="1"/>
</dbReference>
<sequence>MNSSNDIDDQAAEAGLLTSYRAAYHAVKQGEAERLRELLAAHPGLAQARSVQGRTLLHQLCDWPGHYPRQLETARVLVEAGADVNARAIDPERGETALQWAASNDDAVMAGFLIDAGAPVDGLNDDRRPLAQSVWYGCRKVTELLLQRGAALDLELAAAVGRSELLPAFFDAEGALLPDAGHHREPVNIPIPGGARPEELLQQALIYAAIGGSLACAEYLLDRGADVNGTPSGFDRTGAAALHWAAAGGSTALTELLIRRGADLSLKDARYGSTPLGWAKHFAHPDVEAVLRKAASEA</sequence>
<accession>A0A6C0P3R4</accession>
<gene>
    <name evidence="4" type="ORF">GZH47_10890</name>
</gene>
<evidence type="ECO:0000256" key="1">
    <source>
        <dbReference type="ARBA" id="ARBA00022737"/>
    </source>
</evidence>
<dbReference type="Proteomes" id="UP000479114">
    <property type="component" value="Chromosome"/>
</dbReference>
<evidence type="ECO:0000313" key="5">
    <source>
        <dbReference type="Proteomes" id="UP000479114"/>
    </source>
</evidence>